<gene>
    <name evidence="6" type="ORF">LDJ79_16700</name>
</gene>
<dbReference type="InterPro" id="IPR011059">
    <property type="entry name" value="Metal-dep_hydrolase_composite"/>
</dbReference>
<protein>
    <submittedName>
        <fullName evidence="6">Formimidoylglutamate deiminase</fullName>
        <ecNumber evidence="6">3.5.3.13</ecNumber>
    </submittedName>
</protein>
<evidence type="ECO:0000256" key="1">
    <source>
        <dbReference type="ARBA" id="ARBA00001947"/>
    </source>
</evidence>
<keyword evidence="2" id="KW-0479">Metal-binding</keyword>
<name>A0ABS7YQ14_9VIBR</name>
<accession>A0ABS7YQ14</accession>
<evidence type="ECO:0000256" key="2">
    <source>
        <dbReference type="ARBA" id="ARBA00022723"/>
    </source>
</evidence>
<proteinExistence type="predicted"/>
<evidence type="ECO:0000256" key="3">
    <source>
        <dbReference type="ARBA" id="ARBA00022801"/>
    </source>
</evidence>
<dbReference type="Pfam" id="PF01979">
    <property type="entry name" value="Amidohydro_1"/>
    <property type="match status" value="1"/>
</dbReference>
<evidence type="ECO:0000313" key="7">
    <source>
        <dbReference type="Proteomes" id="UP001199044"/>
    </source>
</evidence>
<sequence length="473" mass="52647">MTAHQSRTTVFADLAWIDDRWQQQVTLEIEQGTFVSVQANSQKPADALHVKGPLLPTLANVHSHAFQRVMAGMAEISLHPDDSFWSWRDLMYKIVGKLSPEQANVIATQLYIEMLKAGYTQVGEFHYLHHATNGAAYSNPAEMSLQLLDAAQRTGMGLTLLPVLYSYSGFGSQPANSGQARFIHSADSYLALHQRLEAHFKDDAKNTLGICFHSLRAVSEQQIKDVLSHIKAPRPIHIHVSEQQKEVNDCLSWSCERPVEWLNNHIGLDNRWTLIHATHLNPQEIAAIASSGAIAGLCPTTEANLGDGIFPGVEYEKHHGHWAIGSDSHVSLSIVDELRTLEYGQRLRDQQRNRLYRTKQISSPPTTAPNQTNNVGEYLFNQALQGGNQSCAVKLGIAVGNRADFMVLDKSHPFIDASQPQDLFNRWIFACNDNMVKDVYVAGKAVIKNGQHALDAESRTAFTQVIKKVIYDA</sequence>
<dbReference type="InterPro" id="IPR051607">
    <property type="entry name" value="Metallo-dep_hydrolases"/>
</dbReference>
<dbReference type="InterPro" id="IPR010252">
    <property type="entry name" value="HutF"/>
</dbReference>
<dbReference type="Gene3D" id="3.20.20.140">
    <property type="entry name" value="Metal-dependent hydrolases"/>
    <property type="match status" value="1"/>
</dbReference>
<dbReference type="Proteomes" id="UP001199044">
    <property type="component" value="Unassembled WGS sequence"/>
</dbReference>
<dbReference type="InterPro" id="IPR032466">
    <property type="entry name" value="Metal_Hydrolase"/>
</dbReference>
<dbReference type="SUPFAM" id="SSF51556">
    <property type="entry name" value="Metallo-dependent hydrolases"/>
    <property type="match status" value="1"/>
</dbReference>
<evidence type="ECO:0000313" key="6">
    <source>
        <dbReference type="EMBL" id="MCA2017762.1"/>
    </source>
</evidence>
<reference evidence="7" key="1">
    <citation type="submission" date="2023-07" db="EMBL/GenBank/DDBJ databases">
        <title>Molecular identification of indigenous halophilic bacteria isolated from red sea cost, biodegradation of synthetic dyes and assessment of degraded metabolite toxicity.</title>
        <authorList>
            <person name="Chaieb K."/>
            <person name="Altayb H.N."/>
        </authorList>
    </citation>
    <scope>NUCLEOTIDE SEQUENCE [LARGE SCALE GENOMIC DNA]</scope>
    <source>
        <strain evidence="7">K20</strain>
    </source>
</reference>
<dbReference type="GO" id="GO:0050416">
    <property type="term" value="F:formimidoylglutamate deiminase activity"/>
    <property type="evidence" value="ECO:0007669"/>
    <property type="project" value="UniProtKB-EC"/>
</dbReference>
<keyword evidence="7" id="KW-1185">Reference proteome</keyword>
<comment type="cofactor">
    <cofactor evidence="1">
        <name>Zn(2+)</name>
        <dbReference type="ChEBI" id="CHEBI:29105"/>
    </cofactor>
</comment>
<dbReference type="InterPro" id="IPR006680">
    <property type="entry name" value="Amidohydro-rel"/>
</dbReference>
<dbReference type="EC" id="3.5.3.13" evidence="6"/>
<keyword evidence="4" id="KW-0862">Zinc</keyword>
<dbReference type="PANTHER" id="PTHR11271">
    <property type="entry name" value="GUANINE DEAMINASE"/>
    <property type="match status" value="1"/>
</dbReference>
<dbReference type="PANTHER" id="PTHR11271:SF48">
    <property type="entry name" value="AMIDOHYDROLASE-RELATED DOMAIN-CONTAINING PROTEIN"/>
    <property type="match status" value="1"/>
</dbReference>
<dbReference type="NCBIfam" id="TIGR02022">
    <property type="entry name" value="hutF"/>
    <property type="match status" value="1"/>
</dbReference>
<keyword evidence="3 6" id="KW-0378">Hydrolase</keyword>
<dbReference type="EMBL" id="JAIWIU010000120">
    <property type="protein sequence ID" value="MCA2017762.1"/>
    <property type="molecule type" value="Genomic_DNA"/>
</dbReference>
<dbReference type="RefSeq" id="WP_225251408.1">
    <property type="nucleotide sequence ID" value="NZ_JAIWIU010000120.1"/>
</dbReference>
<evidence type="ECO:0000256" key="4">
    <source>
        <dbReference type="ARBA" id="ARBA00022833"/>
    </source>
</evidence>
<comment type="caution">
    <text evidence="6">The sequence shown here is derived from an EMBL/GenBank/DDBJ whole genome shotgun (WGS) entry which is preliminary data.</text>
</comment>
<dbReference type="Gene3D" id="2.30.40.10">
    <property type="entry name" value="Urease, subunit C, domain 1"/>
    <property type="match status" value="1"/>
</dbReference>
<dbReference type="SUPFAM" id="SSF51338">
    <property type="entry name" value="Composite domain of metallo-dependent hydrolases"/>
    <property type="match status" value="1"/>
</dbReference>
<dbReference type="NCBIfam" id="NF006684">
    <property type="entry name" value="PRK09229.1-5"/>
    <property type="match status" value="1"/>
</dbReference>
<feature type="domain" description="Amidohydrolase-related" evidence="5">
    <location>
        <begin position="54"/>
        <end position="446"/>
    </location>
</feature>
<dbReference type="NCBIfam" id="NF006681">
    <property type="entry name" value="PRK09229.1-2"/>
    <property type="match status" value="1"/>
</dbReference>
<organism evidence="6 7">
    <name type="scientific">Vibrio tritonius</name>
    <dbReference type="NCBI Taxonomy" id="1435069"/>
    <lineage>
        <taxon>Bacteria</taxon>
        <taxon>Pseudomonadati</taxon>
        <taxon>Pseudomonadota</taxon>
        <taxon>Gammaproteobacteria</taxon>
        <taxon>Vibrionales</taxon>
        <taxon>Vibrionaceae</taxon>
        <taxon>Vibrio</taxon>
    </lineage>
</organism>
<dbReference type="NCBIfam" id="NF006682">
    <property type="entry name" value="PRK09229.1-3"/>
    <property type="match status" value="1"/>
</dbReference>
<evidence type="ECO:0000259" key="5">
    <source>
        <dbReference type="Pfam" id="PF01979"/>
    </source>
</evidence>